<dbReference type="InterPro" id="IPR027417">
    <property type="entry name" value="P-loop_NTPase"/>
</dbReference>
<dbReference type="GO" id="GO:0033588">
    <property type="term" value="C:elongator holoenzyme complex"/>
    <property type="evidence" value="ECO:0007669"/>
    <property type="project" value="InterPro"/>
</dbReference>
<dbReference type="Gene3D" id="3.40.50.300">
    <property type="entry name" value="P-loop containing nucleotide triphosphate hydrolases"/>
    <property type="match status" value="1"/>
</dbReference>
<dbReference type="EMBL" id="UYRS01000017">
    <property type="protein sequence ID" value="VDK20377.1"/>
    <property type="molecule type" value="Genomic_DNA"/>
</dbReference>
<dbReference type="UniPathway" id="UPA00988"/>
<protein>
    <recommendedName>
        <fullName evidence="3">Elongator complex protein 6</fullName>
    </recommendedName>
</protein>
<evidence type="ECO:0000256" key="2">
    <source>
        <dbReference type="ARBA" id="ARBA00008837"/>
    </source>
</evidence>
<sequence length="272" mass="30244">MSQQWKSGPSPQRLHLCSHFRFFQAVDLCTLLTQQIAIPEERSLPYLIFVTSLGLSASHEEVFVATISSLLSGSCDGEQATTSLLIAAKQPVERYMAHLNSLLHRSAGRHKISTFDLSESFLASPVTQSGEDLYNDLRKRATDFTGSVEEGRKPLIFLDDLAVLTDLGVPSHRFLGSLLVSNLHCLVIGYHGSRDGVGDDLLLHLARRRAELCVDVRPLDTGYSDAIDGQLTISQRHQEHSEDEPVKPTKFHFRAVDRRIQCYYPGASNLVS</sequence>
<proteinExistence type="inferred from homology"/>
<comment type="similarity">
    <text evidence="2">Belongs to the ELP6 family.</text>
</comment>
<name>A0A0R3VSM7_TAEAS</name>
<dbReference type="Pfam" id="PF09807">
    <property type="entry name" value="ELP6"/>
    <property type="match status" value="1"/>
</dbReference>
<dbReference type="PANTHER" id="PTHR16184:SF6">
    <property type="entry name" value="ELONGATOR COMPLEX PROTEIN 6"/>
    <property type="match status" value="1"/>
</dbReference>
<evidence type="ECO:0000256" key="1">
    <source>
        <dbReference type="ARBA" id="ARBA00005043"/>
    </source>
</evidence>
<gene>
    <name evidence="4" type="ORF">TASK_LOCUS178</name>
</gene>
<dbReference type="PANTHER" id="PTHR16184">
    <property type="entry name" value="ELONGATOR COMPLEX PROTEIN 6"/>
    <property type="match status" value="1"/>
</dbReference>
<evidence type="ECO:0000313" key="6">
    <source>
        <dbReference type="WBParaSite" id="TASK_0000017701-mRNA-1"/>
    </source>
</evidence>
<evidence type="ECO:0000313" key="5">
    <source>
        <dbReference type="Proteomes" id="UP000282613"/>
    </source>
</evidence>
<evidence type="ECO:0000313" key="4">
    <source>
        <dbReference type="EMBL" id="VDK20377.1"/>
    </source>
</evidence>
<dbReference type="GO" id="GO:0002098">
    <property type="term" value="P:tRNA wobble uridine modification"/>
    <property type="evidence" value="ECO:0007669"/>
    <property type="project" value="InterPro"/>
</dbReference>
<organism evidence="6">
    <name type="scientific">Taenia asiatica</name>
    <name type="common">Asian tapeworm</name>
    <dbReference type="NCBI Taxonomy" id="60517"/>
    <lineage>
        <taxon>Eukaryota</taxon>
        <taxon>Metazoa</taxon>
        <taxon>Spiralia</taxon>
        <taxon>Lophotrochozoa</taxon>
        <taxon>Platyhelminthes</taxon>
        <taxon>Cestoda</taxon>
        <taxon>Eucestoda</taxon>
        <taxon>Cyclophyllidea</taxon>
        <taxon>Taeniidae</taxon>
        <taxon>Taenia</taxon>
    </lineage>
</organism>
<dbReference type="InterPro" id="IPR018627">
    <property type="entry name" value="ELP6"/>
</dbReference>
<comment type="pathway">
    <text evidence="1">tRNA modification; 5-methoxycarbonylmethyl-2-thiouridine-tRNA biosynthesis.</text>
</comment>
<dbReference type="OrthoDB" id="9995306at2759"/>
<dbReference type="Proteomes" id="UP000282613">
    <property type="component" value="Unassembled WGS sequence"/>
</dbReference>
<evidence type="ECO:0000256" key="3">
    <source>
        <dbReference type="ARBA" id="ARBA00020263"/>
    </source>
</evidence>
<dbReference type="AlphaFoldDB" id="A0A0R3VSM7"/>
<keyword evidence="5" id="KW-1185">Reference proteome</keyword>
<reference evidence="6" key="1">
    <citation type="submission" date="2017-02" db="UniProtKB">
        <authorList>
            <consortium name="WormBaseParasite"/>
        </authorList>
    </citation>
    <scope>IDENTIFICATION</scope>
</reference>
<dbReference type="WBParaSite" id="TASK_0000017701-mRNA-1">
    <property type="protein sequence ID" value="TASK_0000017701-mRNA-1"/>
    <property type="gene ID" value="TASK_0000017701"/>
</dbReference>
<accession>A0A0R3VSM7</accession>
<reference evidence="4 5" key="2">
    <citation type="submission" date="2018-11" db="EMBL/GenBank/DDBJ databases">
        <authorList>
            <consortium name="Pathogen Informatics"/>
        </authorList>
    </citation>
    <scope>NUCLEOTIDE SEQUENCE [LARGE SCALE GENOMIC DNA]</scope>
</reference>